<dbReference type="PROSITE" id="PS50056">
    <property type="entry name" value="TYR_PHOSPHATASE_2"/>
    <property type="match status" value="1"/>
</dbReference>
<comment type="catalytic activity">
    <reaction evidence="13">
        <text>O-phospho-L-tyrosyl-[protein] + H2O = L-tyrosyl-[protein] + phosphate</text>
        <dbReference type="Rhea" id="RHEA:10684"/>
        <dbReference type="Rhea" id="RHEA-COMP:10136"/>
        <dbReference type="Rhea" id="RHEA-COMP:20101"/>
        <dbReference type="ChEBI" id="CHEBI:15377"/>
        <dbReference type="ChEBI" id="CHEBI:43474"/>
        <dbReference type="ChEBI" id="CHEBI:46858"/>
        <dbReference type="ChEBI" id="CHEBI:61978"/>
        <dbReference type="EC" id="3.1.3.48"/>
    </reaction>
</comment>
<dbReference type="InterPro" id="IPR020422">
    <property type="entry name" value="TYR_PHOSPHATASE_DUAL_dom"/>
</dbReference>
<evidence type="ECO:0000256" key="6">
    <source>
        <dbReference type="ARBA" id="ARBA00022753"/>
    </source>
</evidence>
<dbReference type="EC" id="3.1.3.48" evidence="3"/>
<dbReference type="InterPro" id="IPR003595">
    <property type="entry name" value="Tyr_Pase_cat"/>
</dbReference>
<dbReference type="Gene3D" id="3.90.190.10">
    <property type="entry name" value="Protein tyrosine phosphatase superfamily"/>
    <property type="match status" value="1"/>
</dbReference>
<keyword evidence="4" id="KW-1003">Cell membrane</keyword>
<feature type="domain" description="Tyrosine specific protein phosphatases" evidence="19">
    <location>
        <begin position="115"/>
        <end position="184"/>
    </location>
</feature>
<dbReference type="VEuPathDB" id="AmoebaDB:EHI5A_088490"/>
<dbReference type="GO" id="GO:0004725">
    <property type="term" value="F:protein tyrosine phosphatase activity"/>
    <property type="evidence" value="ECO:0007669"/>
    <property type="project" value="UniProtKB-EC"/>
</dbReference>
<comment type="function">
    <text evidence="14">Protein tyrosine phosphatase which stimulates progression from G1 into S phase during mitosis. Enhances cell proliferation, cell motility and invasive activity, and promotes cancer metastasis. May be involved in the progression of cardiac hypertrophy by inhibiting intracellular calcium mobilization in response to angiotensin II.</text>
</comment>
<keyword evidence="6" id="KW-0967">Endosome</keyword>
<dbReference type="GO" id="GO:0043542">
    <property type="term" value="P:endothelial cell migration"/>
    <property type="evidence" value="ECO:0007669"/>
    <property type="project" value="UniProtKB-ARBA"/>
</dbReference>
<evidence type="ECO:0000256" key="11">
    <source>
        <dbReference type="ARBA" id="ARBA00023288"/>
    </source>
</evidence>
<dbReference type="BRENDA" id="3.1.3.48">
    <property type="organism ID" value="2080"/>
</dbReference>
<dbReference type="GO" id="GO:0005886">
    <property type="term" value="C:plasma membrane"/>
    <property type="evidence" value="ECO:0007669"/>
    <property type="project" value="UniProtKB-SubCell"/>
</dbReference>
<reference evidence="20" key="1">
    <citation type="submission" date="2014-08" db="EMBL/GenBank/DDBJ databases">
        <title>Characterization of the protein tyrosine phosphatase PRL from Entamoeba histolytica.</title>
        <authorList>
            <person name="Rosales Encina J.L."/>
        </authorList>
    </citation>
    <scope>NUCLEOTIDE SEQUENCE</scope>
    <source>
        <strain evidence="20">HM1-IMSS</strain>
    </source>
</reference>
<evidence type="ECO:0000256" key="10">
    <source>
        <dbReference type="ARBA" id="ARBA00023157"/>
    </source>
</evidence>
<dbReference type="PROSITE" id="PS50054">
    <property type="entry name" value="TYR_PHOSPHATASE_DUAL"/>
    <property type="match status" value="1"/>
</dbReference>
<dbReference type="PANTHER" id="PTHR23339">
    <property type="entry name" value="TYROSINE SPECIFIC PROTEIN PHOSPHATASE AND DUAL SPECIFICITY PROTEIN PHOSPHATASE"/>
    <property type="match status" value="1"/>
</dbReference>
<accession>A0A0A1EI83</accession>
<evidence type="ECO:0000256" key="2">
    <source>
        <dbReference type="ARBA" id="ARBA00004412"/>
    </source>
</evidence>
<proteinExistence type="evidence at transcript level"/>
<evidence type="ECO:0000256" key="12">
    <source>
        <dbReference type="ARBA" id="ARBA00023289"/>
    </source>
</evidence>
<evidence type="ECO:0000256" key="7">
    <source>
        <dbReference type="ARBA" id="ARBA00022801"/>
    </source>
</evidence>
<keyword evidence="9" id="KW-0472">Membrane</keyword>
<dbReference type="FunFam" id="3.90.190.10:FF:000105">
    <property type="entry name" value="Protein tyrosine phosphatase type IVA 3"/>
    <property type="match status" value="1"/>
</dbReference>
<dbReference type="GO" id="GO:0009966">
    <property type="term" value="P:regulation of signal transduction"/>
    <property type="evidence" value="ECO:0007669"/>
    <property type="project" value="UniProtKB-ARBA"/>
</dbReference>
<dbReference type="VEuPathDB" id="AmoebaDB:KM1_104720"/>
<keyword evidence="10" id="KW-1015">Disulfide bond</keyword>
<sequence length="199" mass="22414">MVLLMSIIAGTEKQSSFNQTNRNTQTEIPFQTIHVSKLSNPASLVEYNGLKFLIFDSPTDDNVDNYISELERYNVTDVVRCCHPSYDKKKLINNKIAIHELVYQDEGCPSSRIISDFMRIVHAIFPNDQNPLGITLGVHCLSGIGRAPTLVAIALIELGMENTEAMKLVRRKRSGAINVLQSRFIQSYVPQEKRMCNIA</sequence>
<evidence type="ECO:0000259" key="18">
    <source>
        <dbReference type="PROSITE" id="PS50054"/>
    </source>
</evidence>
<protein>
    <recommendedName>
        <fullName evidence="16">Protein tyrosine phosphatase type IVA 3</fullName>
        <ecNumber evidence="3">3.1.3.48</ecNumber>
    </recommendedName>
    <alternativeName>
        <fullName evidence="17">Protein-tyrosine phosphatase 4a3</fullName>
    </alternativeName>
</protein>
<evidence type="ECO:0000256" key="17">
    <source>
        <dbReference type="ARBA" id="ARBA00082375"/>
    </source>
</evidence>
<dbReference type="VEuPathDB" id="AmoebaDB:EHI7A_054450"/>
<dbReference type="CDD" id="cd14500">
    <property type="entry name" value="PTP-IVa"/>
    <property type="match status" value="1"/>
</dbReference>
<keyword evidence="12" id="KW-0636">Prenylation</keyword>
<comment type="subunit">
    <text evidence="15">Interacts with tubulin.</text>
</comment>
<organism evidence="20">
    <name type="scientific">Entamoeba histolytica</name>
    <dbReference type="NCBI Taxonomy" id="5759"/>
    <lineage>
        <taxon>Eukaryota</taxon>
        <taxon>Amoebozoa</taxon>
        <taxon>Evosea</taxon>
        <taxon>Archamoebae</taxon>
        <taxon>Mastigamoebida</taxon>
        <taxon>Entamoebidae</taxon>
        <taxon>Entamoeba</taxon>
    </lineage>
</organism>
<evidence type="ECO:0000256" key="13">
    <source>
        <dbReference type="ARBA" id="ARBA00051722"/>
    </source>
</evidence>
<evidence type="ECO:0000256" key="1">
    <source>
        <dbReference type="ARBA" id="ARBA00004236"/>
    </source>
</evidence>
<evidence type="ECO:0000256" key="16">
    <source>
        <dbReference type="ARBA" id="ARBA00069015"/>
    </source>
</evidence>
<feature type="domain" description="Tyrosine-protein phosphatase" evidence="18">
    <location>
        <begin position="40"/>
        <end position="197"/>
    </location>
</feature>
<name>A0A0A1EI83_ENTHI</name>
<dbReference type="VEuPathDB" id="AmoebaDB:EHI_044560"/>
<keyword evidence="7 20" id="KW-0378">Hydrolase</keyword>
<evidence type="ECO:0000256" key="14">
    <source>
        <dbReference type="ARBA" id="ARBA00057132"/>
    </source>
</evidence>
<evidence type="ECO:0000256" key="5">
    <source>
        <dbReference type="ARBA" id="ARBA00022481"/>
    </source>
</evidence>
<evidence type="ECO:0000313" key="20">
    <source>
        <dbReference type="EMBL" id="AIY30229.1"/>
    </source>
</evidence>
<keyword evidence="5" id="KW-0488">Methylation</keyword>
<evidence type="ECO:0000259" key="19">
    <source>
        <dbReference type="PROSITE" id="PS50056"/>
    </source>
</evidence>
<evidence type="ECO:0000256" key="15">
    <source>
        <dbReference type="ARBA" id="ARBA00064590"/>
    </source>
</evidence>
<evidence type="ECO:0000256" key="9">
    <source>
        <dbReference type="ARBA" id="ARBA00023136"/>
    </source>
</evidence>
<dbReference type="AlphaFoldDB" id="A0A0A1EI83"/>
<comment type="subcellular location">
    <subcellularLocation>
        <location evidence="1">Cell membrane</location>
    </subcellularLocation>
    <subcellularLocation>
        <location evidence="2">Early endosome</location>
    </subcellularLocation>
</comment>
<keyword evidence="8" id="KW-0904">Protein phosphatase</keyword>
<dbReference type="SUPFAM" id="SSF52799">
    <property type="entry name" value="(Phosphotyrosine protein) phosphatases II"/>
    <property type="match status" value="1"/>
</dbReference>
<dbReference type="InterPro" id="IPR000387">
    <property type="entry name" value="Tyr_Pase_dom"/>
</dbReference>
<evidence type="ECO:0000256" key="4">
    <source>
        <dbReference type="ARBA" id="ARBA00022475"/>
    </source>
</evidence>
<keyword evidence="11" id="KW-0449">Lipoprotein</keyword>
<dbReference type="InterPro" id="IPR029021">
    <property type="entry name" value="Prot-tyrosine_phosphatase-like"/>
</dbReference>
<dbReference type="GO" id="GO:0005769">
    <property type="term" value="C:early endosome"/>
    <property type="evidence" value="ECO:0007669"/>
    <property type="project" value="UniProtKB-SubCell"/>
</dbReference>
<evidence type="ECO:0000256" key="8">
    <source>
        <dbReference type="ARBA" id="ARBA00022912"/>
    </source>
</evidence>
<dbReference type="SMART" id="SM00404">
    <property type="entry name" value="PTPc_motif"/>
    <property type="match status" value="1"/>
</dbReference>
<dbReference type="InterPro" id="IPR050561">
    <property type="entry name" value="PTP"/>
</dbReference>
<evidence type="ECO:0000256" key="3">
    <source>
        <dbReference type="ARBA" id="ARBA00013064"/>
    </source>
</evidence>
<dbReference type="EMBL" id="KM456050">
    <property type="protein sequence ID" value="AIY30229.1"/>
    <property type="molecule type" value="mRNA"/>
</dbReference>